<organism evidence="12 13">
    <name type="scientific">Bugula neritina</name>
    <name type="common">Brown bryozoan</name>
    <name type="synonym">Sertularia neritina</name>
    <dbReference type="NCBI Taxonomy" id="10212"/>
    <lineage>
        <taxon>Eukaryota</taxon>
        <taxon>Metazoa</taxon>
        <taxon>Spiralia</taxon>
        <taxon>Lophotrochozoa</taxon>
        <taxon>Bryozoa</taxon>
        <taxon>Gymnolaemata</taxon>
        <taxon>Cheilostomatida</taxon>
        <taxon>Flustrina</taxon>
        <taxon>Buguloidea</taxon>
        <taxon>Bugulidae</taxon>
        <taxon>Bugula</taxon>
    </lineage>
</organism>
<comment type="subcellular location">
    <subcellularLocation>
        <location evidence="1 10">Endoplasmic reticulum membrane</location>
        <topology evidence="1 10">Multi-pass membrane protein</topology>
    </subcellularLocation>
</comment>
<evidence type="ECO:0000256" key="5">
    <source>
        <dbReference type="ARBA" id="ARBA00022679"/>
    </source>
</evidence>
<keyword evidence="9 10" id="KW-0472">Membrane</keyword>
<evidence type="ECO:0000256" key="4">
    <source>
        <dbReference type="ARBA" id="ARBA00022676"/>
    </source>
</evidence>
<keyword evidence="13" id="KW-1185">Reference proteome</keyword>
<keyword evidence="11" id="KW-0732">Signal</keyword>
<protein>
    <recommendedName>
        <fullName evidence="10">Alpha-1,3-glucosyltransferase</fullName>
        <ecNumber evidence="10">2.4.1.-</ecNumber>
    </recommendedName>
</protein>
<keyword evidence="4 10" id="KW-0328">Glycosyltransferase</keyword>
<dbReference type="EMBL" id="VXIV02001560">
    <property type="protein sequence ID" value="KAF6031816.1"/>
    <property type="molecule type" value="Genomic_DNA"/>
</dbReference>
<evidence type="ECO:0000256" key="6">
    <source>
        <dbReference type="ARBA" id="ARBA00022692"/>
    </source>
</evidence>
<feature type="transmembrane region" description="Helical" evidence="10">
    <location>
        <begin position="138"/>
        <end position="155"/>
    </location>
</feature>
<evidence type="ECO:0000313" key="12">
    <source>
        <dbReference type="EMBL" id="KAF6031816.1"/>
    </source>
</evidence>
<feature type="transmembrane region" description="Helical" evidence="10">
    <location>
        <begin position="320"/>
        <end position="340"/>
    </location>
</feature>
<gene>
    <name evidence="12" type="ORF">EB796_009875</name>
</gene>
<keyword evidence="8 10" id="KW-1133">Transmembrane helix</keyword>
<accession>A0A7J7K2K2</accession>
<feature type="chain" id="PRO_5029581471" description="Alpha-1,3-glucosyltransferase" evidence="11">
    <location>
        <begin position="22"/>
        <end position="477"/>
    </location>
</feature>
<dbReference type="PANTHER" id="PTHR12413:SF1">
    <property type="entry name" value="DOLICHYL PYROPHOSPHATE MAN9GLCNAC2 ALPHA-1,3-GLUCOSYLTRANSFERASE"/>
    <property type="match status" value="1"/>
</dbReference>
<evidence type="ECO:0000256" key="3">
    <source>
        <dbReference type="ARBA" id="ARBA00008715"/>
    </source>
</evidence>
<dbReference type="PANTHER" id="PTHR12413">
    <property type="entry name" value="DOLICHYL GLYCOSYLTRANSFERASE"/>
    <property type="match status" value="1"/>
</dbReference>
<name>A0A7J7K2K2_BUGNE</name>
<dbReference type="EC" id="2.4.1.-" evidence="10"/>
<evidence type="ECO:0000256" key="10">
    <source>
        <dbReference type="RuleBase" id="RU363110"/>
    </source>
</evidence>
<dbReference type="Pfam" id="PF03155">
    <property type="entry name" value="Alg6_Alg8"/>
    <property type="match status" value="1"/>
</dbReference>
<keyword evidence="5 10" id="KW-0808">Transferase</keyword>
<feature type="transmembrane region" description="Helical" evidence="10">
    <location>
        <begin position="110"/>
        <end position="132"/>
    </location>
</feature>
<dbReference type="InterPro" id="IPR004856">
    <property type="entry name" value="Glyco_trans_ALG6/ALG8"/>
</dbReference>
<sequence>MEFLLISLLVVLSLFLRWVISTFPYSGMNTGPMFGDYEAQRHWQEITINLPASQWYKNSSDNDLLYWGLDYPPLTAYHSWLVGSVGFMLNQSWVELHGSRGVESYHHKLFMRYSVLVSDLLVYIPSCLLYSNSFSHKVSWHTLLSLLLYPGLVIIDHGHFQYNSVSLGFFILAVAFLDRNRILLGSIAFCLALNYKQMELYHAFPFFVYILGYYFNQKTSYAKRLLGVACVGIAVIGTFLVCWAPFSHSPDDVLAVIHRLFPFSRGLFEDKVSNFWCSSNVVFKIKTIFTQSTIVSLCLFTTLLSILPSSVKLLTHPSMINFKYALVISSLGFFLFSYQVHEKTILVPVVSSLLIVDQEPFMVALFSITSIFSMLPLLIKDGLLLAYVATTTALAFVLFALYGSNLNNLTKKLLTAATGLGVTILTICAVAVRPPERFPDLWPVLVSLFSCAHFILYYLYFNYQMIIGHSQHKLKSQ</sequence>
<feature type="transmembrane region" description="Helical" evidence="10">
    <location>
        <begin position="225"/>
        <end position="246"/>
    </location>
</feature>
<evidence type="ECO:0000256" key="9">
    <source>
        <dbReference type="ARBA" id="ARBA00023136"/>
    </source>
</evidence>
<feature type="transmembrane region" description="Helical" evidence="10">
    <location>
        <begin position="200"/>
        <end position="216"/>
    </location>
</feature>
<feature type="transmembrane region" description="Helical" evidence="10">
    <location>
        <begin position="414"/>
        <end position="432"/>
    </location>
</feature>
<feature type="transmembrane region" description="Helical" evidence="10">
    <location>
        <begin position="360"/>
        <end position="379"/>
    </location>
</feature>
<dbReference type="Proteomes" id="UP000593567">
    <property type="component" value="Unassembled WGS sequence"/>
</dbReference>
<feature type="transmembrane region" description="Helical" evidence="10">
    <location>
        <begin position="288"/>
        <end position="308"/>
    </location>
</feature>
<evidence type="ECO:0000256" key="8">
    <source>
        <dbReference type="ARBA" id="ARBA00022989"/>
    </source>
</evidence>
<evidence type="ECO:0000256" key="11">
    <source>
        <dbReference type="SAM" id="SignalP"/>
    </source>
</evidence>
<evidence type="ECO:0000256" key="7">
    <source>
        <dbReference type="ARBA" id="ARBA00022824"/>
    </source>
</evidence>
<keyword evidence="7 10" id="KW-0256">Endoplasmic reticulum</keyword>
<proteinExistence type="inferred from homology"/>
<reference evidence="12" key="1">
    <citation type="submission" date="2020-06" db="EMBL/GenBank/DDBJ databases">
        <title>Draft genome of Bugula neritina, a colonial animal packing powerful symbionts and potential medicines.</title>
        <authorList>
            <person name="Rayko M."/>
        </authorList>
    </citation>
    <scope>NUCLEOTIDE SEQUENCE [LARGE SCALE GENOMIC DNA]</scope>
    <source>
        <strain evidence="12">Kwan_BN1</strain>
    </source>
</reference>
<feature type="signal peptide" evidence="11">
    <location>
        <begin position="1"/>
        <end position="21"/>
    </location>
</feature>
<dbReference type="OrthoDB" id="4983at2759"/>
<dbReference type="GO" id="GO:0042281">
    <property type="term" value="F:dolichyl pyrophosphate Man9GlcNAc2 alpha-1,3-glucosyltransferase activity"/>
    <property type="evidence" value="ECO:0007669"/>
    <property type="project" value="TreeGrafter"/>
</dbReference>
<feature type="transmembrane region" description="Helical" evidence="10">
    <location>
        <begin position="384"/>
        <end position="402"/>
    </location>
</feature>
<dbReference type="UniPathway" id="UPA00378"/>
<comment type="caution">
    <text evidence="12">The sequence shown here is derived from an EMBL/GenBank/DDBJ whole genome shotgun (WGS) entry which is preliminary data.</text>
</comment>
<comment type="pathway">
    <text evidence="2 10">Protein modification; protein glycosylation.</text>
</comment>
<evidence type="ECO:0000256" key="1">
    <source>
        <dbReference type="ARBA" id="ARBA00004477"/>
    </source>
</evidence>
<feature type="transmembrane region" description="Helical" evidence="10">
    <location>
        <begin position="441"/>
        <end position="460"/>
    </location>
</feature>
<evidence type="ECO:0000313" key="13">
    <source>
        <dbReference type="Proteomes" id="UP000593567"/>
    </source>
</evidence>
<evidence type="ECO:0000256" key="2">
    <source>
        <dbReference type="ARBA" id="ARBA00004922"/>
    </source>
</evidence>
<keyword evidence="6 10" id="KW-0812">Transmembrane</keyword>
<dbReference type="AlphaFoldDB" id="A0A7J7K2K2"/>
<dbReference type="GO" id="GO:0005789">
    <property type="term" value="C:endoplasmic reticulum membrane"/>
    <property type="evidence" value="ECO:0007669"/>
    <property type="project" value="UniProtKB-SubCell"/>
</dbReference>
<comment type="similarity">
    <text evidence="3 10">Belongs to the ALG6/ALG8 glucosyltransferase family.</text>
</comment>